<comment type="similarity">
    <text evidence="1">Belongs to the barstar family.</text>
</comment>
<feature type="domain" description="Barstar (barnase inhibitor)" evidence="2">
    <location>
        <begin position="1"/>
        <end position="80"/>
    </location>
</feature>
<evidence type="ECO:0000256" key="1">
    <source>
        <dbReference type="ARBA" id="ARBA00006845"/>
    </source>
</evidence>
<dbReference type="RefSeq" id="WP_169529180.1">
    <property type="nucleotide sequence ID" value="NZ_JABBGH010000001.1"/>
</dbReference>
<evidence type="ECO:0000259" key="2">
    <source>
        <dbReference type="Pfam" id="PF01337"/>
    </source>
</evidence>
<evidence type="ECO:0000313" key="4">
    <source>
        <dbReference type="Proteomes" id="UP000559626"/>
    </source>
</evidence>
<sequence length="87" mass="9933">MTLDLQGVTTKAGLHALFKERLHFPDWYGANWDALFDCIVAIVPMPAELRLINWQEFAAAAPRDMDILRRVVVDYAQEMPGYRIVLG</sequence>
<keyword evidence="4" id="KW-1185">Reference proteome</keyword>
<dbReference type="InterPro" id="IPR000468">
    <property type="entry name" value="Barstar"/>
</dbReference>
<dbReference type="SUPFAM" id="SSF52038">
    <property type="entry name" value="Barstar-related"/>
    <property type="match status" value="1"/>
</dbReference>
<protein>
    <submittedName>
        <fullName evidence="3">Ribonuclease inhibitor</fullName>
    </submittedName>
</protein>
<comment type="caution">
    <text evidence="3">The sequence shown here is derived from an EMBL/GenBank/DDBJ whole genome shotgun (WGS) entry which is preliminary data.</text>
</comment>
<reference evidence="3 4" key="1">
    <citation type="submission" date="2020-04" db="EMBL/GenBank/DDBJ databases">
        <title>Hymenobacter polaris sp. nov., isolated from Arctic soil.</title>
        <authorList>
            <person name="Dahal R.H."/>
        </authorList>
    </citation>
    <scope>NUCLEOTIDE SEQUENCE [LARGE SCALE GENOMIC DNA]</scope>
    <source>
        <strain evidence="3 4">RP-2-7</strain>
    </source>
</reference>
<dbReference type="EMBL" id="JABBGH010000001">
    <property type="protein sequence ID" value="NML63845.1"/>
    <property type="molecule type" value="Genomic_DNA"/>
</dbReference>
<organism evidence="3 4">
    <name type="scientific">Hymenobacter polaris</name>
    <dbReference type="NCBI Taxonomy" id="2682546"/>
    <lineage>
        <taxon>Bacteria</taxon>
        <taxon>Pseudomonadati</taxon>
        <taxon>Bacteroidota</taxon>
        <taxon>Cytophagia</taxon>
        <taxon>Cytophagales</taxon>
        <taxon>Hymenobacteraceae</taxon>
        <taxon>Hymenobacter</taxon>
    </lineage>
</organism>
<dbReference type="Proteomes" id="UP000559626">
    <property type="component" value="Unassembled WGS sequence"/>
</dbReference>
<dbReference type="Gene3D" id="3.30.370.10">
    <property type="entry name" value="Barstar-like"/>
    <property type="match status" value="1"/>
</dbReference>
<name>A0A7Y0AB43_9BACT</name>
<dbReference type="Pfam" id="PF01337">
    <property type="entry name" value="Barstar"/>
    <property type="match status" value="1"/>
</dbReference>
<gene>
    <name evidence="3" type="ORF">HHL22_01375</name>
</gene>
<accession>A0A7Y0AB43</accession>
<dbReference type="AlphaFoldDB" id="A0A7Y0AB43"/>
<evidence type="ECO:0000313" key="3">
    <source>
        <dbReference type="EMBL" id="NML63845.1"/>
    </source>
</evidence>
<dbReference type="InterPro" id="IPR035905">
    <property type="entry name" value="Barstar-like_sf"/>
</dbReference>
<proteinExistence type="inferred from homology"/>